<proteinExistence type="predicted"/>
<protein>
    <submittedName>
        <fullName evidence="1">Uncharacterized protein</fullName>
    </submittedName>
</protein>
<evidence type="ECO:0000313" key="2">
    <source>
        <dbReference type="Proteomes" id="UP000307362"/>
    </source>
</evidence>
<reference evidence="1 2" key="1">
    <citation type="submission" date="2017-12" db="EMBL/GenBank/DDBJ databases">
        <authorList>
            <person name="Paulsen S."/>
            <person name="Gram L.K."/>
        </authorList>
    </citation>
    <scope>NUCLEOTIDE SEQUENCE [LARGE SCALE GENOMIC DNA]</scope>
    <source>
        <strain evidence="1 2">S1189</strain>
    </source>
</reference>
<organism evidence="1 2">
    <name type="scientific">Pseudoalteromonas phenolica</name>
    <dbReference type="NCBI Taxonomy" id="161398"/>
    <lineage>
        <taxon>Bacteria</taxon>
        <taxon>Pseudomonadati</taxon>
        <taxon>Pseudomonadota</taxon>
        <taxon>Gammaproteobacteria</taxon>
        <taxon>Alteromonadales</taxon>
        <taxon>Pseudoalteromonadaceae</taxon>
        <taxon>Pseudoalteromonas</taxon>
    </lineage>
</organism>
<dbReference type="AlphaFoldDB" id="A0A5S3Z089"/>
<dbReference type="Proteomes" id="UP000307362">
    <property type="component" value="Unassembled WGS sequence"/>
</dbReference>
<name>A0A5S3Z089_9GAMM</name>
<dbReference type="EMBL" id="PNCM01000005">
    <property type="protein sequence ID" value="TMP83742.1"/>
    <property type="molecule type" value="Genomic_DNA"/>
</dbReference>
<accession>A0A5S3Z089</accession>
<gene>
    <name evidence="1" type="ORF">CWB73_00920</name>
</gene>
<reference evidence="2" key="2">
    <citation type="submission" date="2019-06" db="EMBL/GenBank/DDBJ databases">
        <title>Co-occurence of chitin degradation, pigmentation and bioactivity in marine Pseudoalteromonas.</title>
        <authorList>
            <person name="Sonnenschein E.C."/>
            <person name="Bech P.K."/>
        </authorList>
    </citation>
    <scope>NUCLEOTIDE SEQUENCE [LARGE SCALE GENOMIC DNA]</scope>
    <source>
        <strain evidence="2">S1189</strain>
    </source>
</reference>
<dbReference type="OrthoDB" id="6291842at2"/>
<comment type="caution">
    <text evidence="1">The sequence shown here is derived from an EMBL/GenBank/DDBJ whole genome shotgun (WGS) entry which is preliminary data.</text>
</comment>
<dbReference type="RefSeq" id="WP_138566032.1">
    <property type="nucleotide sequence ID" value="NZ_PNCM01000005.1"/>
</dbReference>
<sequence>MTCNYDEKKGMCIDGNFHLVHPYTCEPWTAQSVASFVKEYASQQEVVLKERVESEKCRLVELVKQRTFQKLTSEYWRVERAQEHLMMAELGQDKSVIEKARSQLNSVLTKRQAWREASDIAEVALQSTNTLESLENFSFDLD</sequence>
<evidence type="ECO:0000313" key="1">
    <source>
        <dbReference type="EMBL" id="TMP83742.1"/>
    </source>
</evidence>